<gene>
    <name evidence="5" type="ORF">PAESOLCIP111_01380</name>
</gene>
<dbReference type="Proteomes" id="UP000693672">
    <property type="component" value="Unassembled WGS sequence"/>
</dbReference>
<dbReference type="InterPro" id="IPR050498">
    <property type="entry name" value="Ycf3"/>
</dbReference>
<evidence type="ECO:0000256" key="2">
    <source>
        <dbReference type="ARBA" id="ARBA00022803"/>
    </source>
</evidence>
<dbReference type="AlphaFoldDB" id="A0A916K0D1"/>
<reference evidence="5" key="1">
    <citation type="submission" date="2021-06" db="EMBL/GenBank/DDBJ databases">
        <authorList>
            <person name="Criscuolo A."/>
        </authorList>
    </citation>
    <scope>NUCLEOTIDE SEQUENCE</scope>
    <source>
        <strain evidence="5">CIP111600</strain>
    </source>
</reference>
<keyword evidence="6" id="KW-1185">Reference proteome</keyword>
<evidence type="ECO:0000256" key="3">
    <source>
        <dbReference type="PROSITE-ProRule" id="PRU00339"/>
    </source>
</evidence>
<comment type="caution">
    <text evidence="5">The sequence shown here is derived from an EMBL/GenBank/DDBJ whole genome shotgun (WGS) entry which is preliminary data.</text>
</comment>
<dbReference type="SMART" id="SM00028">
    <property type="entry name" value="TPR"/>
    <property type="match status" value="3"/>
</dbReference>
<feature type="repeat" description="TPR" evidence="3">
    <location>
        <begin position="37"/>
        <end position="70"/>
    </location>
</feature>
<sequence length="189" mass="21933">MNGEEAIKKAYESILKHDFASAVVWFERAIALDPNCAAYHYKLSITYARSNKLEKATLHAKEAVRLDPNDEHYAMHYRHLQAKELLFRAERLFDESDEQLWLAVELLKQAVELDPLSVEAYLLLSIAYSQLEDYSLAIRAVKELLKLNPDHPVASRLLEEYGRKWKQYMQTASPKEQAERNGVKDESEH</sequence>
<proteinExistence type="predicted"/>
<evidence type="ECO:0000313" key="5">
    <source>
        <dbReference type="EMBL" id="CAG7611447.1"/>
    </source>
</evidence>
<protein>
    <recommendedName>
        <fullName evidence="7">Tetratricopeptide repeat protein</fullName>
    </recommendedName>
</protein>
<dbReference type="PANTHER" id="PTHR44858:SF1">
    <property type="entry name" value="UDP-N-ACETYLGLUCOSAMINE--PEPTIDE N-ACETYLGLUCOSAMINYLTRANSFERASE SPINDLY-RELATED"/>
    <property type="match status" value="1"/>
</dbReference>
<dbReference type="RefSeq" id="WP_218091185.1">
    <property type="nucleotide sequence ID" value="NZ_CAJVAS010000004.1"/>
</dbReference>
<keyword evidence="1" id="KW-0677">Repeat</keyword>
<feature type="region of interest" description="Disordered" evidence="4">
    <location>
        <begin position="169"/>
        <end position="189"/>
    </location>
</feature>
<keyword evidence="2 3" id="KW-0802">TPR repeat</keyword>
<evidence type="ECO:0008006" key="7">
    <source>
        <dbReference type="Google" id="ProtNLM"/>
    </source>
</evidence>
<organism evidence="5 6">
    <name type="scientific">Paenibacillus solanacearum</name>
    <dbReference type="NCBI Taxonomy" id="2048548"/>
    <lineage>
        <taxon>Bacteria</taxon>
        <taxon>Bacillati</taxon>
        <taxon>Bacillota</taxon>
        <taxon>Bacilli</taxon>
        <taxon>Bacillales</taxon>
        <taxon>Paenibacillaceae</taxon>
        <taxon>Paenibacillus</taxon>
    </lineage>
</organism>
<name>A0A916K0D1_9BACL</name>
<accession>A0A916K0D1</accession>
<dbReference type="Pfam" id="PF14559">
    <property type="entry name" value="TPR_19"/>
    <property type="match status" value="1"/>
</dbReference>
<evidence type="ECO:0000313" key="6">
    <source>
        <dbReference type="Proteomes" id="UP000693672"/>
    </source>
</evidence>
<dbReference type="InterPro" id="IPR019734">
    <property type="entry name" value="TPR_rpt"/>
</dbReference>
<feature type="compositionally biased region" description="Basic and acidic residues" evidence="4">
    <location>
        <begin position="176"/>
        <end position="189"/>
    </location>
</feature>
<dbReference type="EMBL" id="CAJVAS010000004">
    <property type="protein sequence ID" value="CAG7611447.1"/>
    <property type="molecule type" value="Genomic_DNA"/>
</dbReference>
<dbReference type="Pfam" id="PF13432">
    <property type="entry name" value="TPR_16"/>
    <property type="match status" value="1"/>
</dbReference>
<feature type="repeat" description="TPR" evidence="3">
    <location>
        <begin position="118"/>
        <end position="151"/>
    </location>
</feature>
<evidence type="ECO:0000256" key="4">
    <source>
        <dbReference type="SAM" id="MobiDB-lite"/>
    </source>
</evidence>
<dbReference type="PANTHER" id="PTHR44858">
    <property type="entry name" value="TETRATRICOPEPTIDE REPEAT PROTEIN 6"/>
    <property type="match status" value="1"/>
</dbReference>
<evidence type="ECO:0000256" key="1">
    <source>
        <dbReference type="ARBA" id="ARBA00022737"/>
    </source>
</evidence>
<dbReference type="PROSITE" id="PS50005">
    <property type="entry name" value="TPR"/>
    <property type="match status" value="2"/>
</dbReference>